<dbReference type="RefSeq" id="WP_116225891.1">
    <property type="nucleotide sequence ID" value="NZ_AP018437.1"/>
</dbReference>
<dbReference type="InterPro" id="IPR050194">
    <property type="entry name" value="Glycosyltransferase_grp1"/>
</dbReference>
<name>A0A347ZQ98_9CHLR</name>
<evidence type="ECO:0000259" key="1">
    <source>
        <dbReference type="Pfam" id="PF13439"/>
    </source>
</evidence>
<keyword evidence="2" id="KW-0808">Transferase</keyword>
<dbReference type="OrthoDB" id="9802525at2"/>
<dbReference type="InterPro" id="IPR028098">
    <property type="entry name" value="Glyco_trans_4-like_N"/>
</dbReference>
<reference evidence="2 3" key="1">
    <citation type="submission" date="2018-08" db="EMBL/GenBank/DDBJ databases">
        <title>Genomic Encyclopedia of Type Strains, Phase IV (KMG-IV): sequencing the most valuable type-strain genomes for metagenomic binning, comparative biology and taxonomic classification.</title>
        <authorList>
            <person name="Goeker M."/>
        </authorList>
    </citation>
    <scope>NUCLEOTIDE SEQUENCE [LARGE SCALE GENOMIC DNA]</scope>
    <source>
        <strain evidence="2 3">DSM 23923</strain>
    </source>
</reference>
<feature type="domain" description="Glycosyltransferase subfamily 4-like N-terminal" evidence="1">
    <location>
        <begin position="15"/>
        <end position="187"/>
    </location>
</feature>
<dbReference type="GO" id="GO:0016757">
    <property type="term" value="F:glycosyltransferase activity"/>
    <property type="evidence" value="ECO:0007669"/>
    <property type="project" value="TreeGrafter"/>
</dbReference>
<dbReference type="Proteomes" id="UP000256388">
    <property type="component" value="Unassembled WGS sequence"/>
</dbReference>
<organism evidence="2 3">
    <name type="scientific">Pelolinea submarina</name>
    <dbReference type="NCBI Taxonomy" id="913107"/>
    <lineage>
        <taxon>Bacteria</taxon>
        <taxon>Bacillati</taxon>
        <taxon>Chloroflexota</taxon>
        <taxon>Anaerolineae</taxon>
        <taxon>Anaerolineales</taxon>
        <taxon>Anaerolineaceae</taxon>
        <taxon>Pelolinea</taxon>
    </lineage>
</organism>
<dbReference type="Pfam" id="PF13692">
    <property type="entry name" value="Glyco_trans_1_4"/>
    <property type="match status" value="1"/>
</dbReference>
<sequence>MKILVISHEYPPIGGGGGQVVADVCTHLAARGHQVYVLTAHYGDLPRMEVEGNLTIDRMPSCRTQAYRAGFMTMACFILKAIGHGSKIMRCFQPDVIQAHFAVPAGAAAYVLSCLFRVPYVITAHGGDVPGGAPQKTDKWFRLVLPFTRPFWKKAARVISVSQQTRRFALQHYPVDIQVIPNGIDTQTCRPGTFDPVKSPRILYIGRFSPEKNAIAVPAVLERIRDLDWQCAMLGDGPQMEEVRQSLAHSGLSERVELPGWVSPQEVNQWLAKSDILLMPSLLDSMPIAGLQGLAMGLALVLSNIGSCPDYIDGDRNGFLVTPGDVEGYADALRRLLSDKSLLRNARAASRAHAQRFDLTKAIDDYEKILAEAAA</sequence>
<dbReference type="PANTHER" id="PTHR45947:SF14">
    <property type="entry name" value="SLL1723 PROTEIN"/>
    <property type="match status" value="1"/>
</dbReference>
<keyword evidence="3" id="KW-1185">Reference proteome</keyword>
<dbReference type="Pfam" id="PF13439">
    <property type="entry name" value="Glyco_transf_4"/>
    <property type="match status" value="1"/>
</dbReference>
<evidence type="ECO:0000313" key="2">
    <source>
        <dbReference type="EMBL" id="REG06191.1"/>
    </source>
</evidence>
<comment type="caution">
    <text evidence="2">The sequence shown here is derived from an EMBL/GenBank/DDBJ whole genome shotgun (WGS) entry which is preliminary data.</text>
</comment>
<dbReference type="PANTHER" id="PTHR45947">
    <property type="entry name" value="SULFOQUINOVOSYL TRANSFERASE SQD2"/>
    <property type="match status" value="1"/>
</dbReference>
<dbReference type="AlphaFoldDB" id="A0A347ZQ98"/>
<proteinExistence type="predicted"/>
<dbReference type="SUPFAM" id="SSF53756">
    <property type="entry name" value="UDP-Glycosyltransferase/glycogen phosphorylase"/>
    <property type="match status" value="1"/>
</dbReference>
<dbReference type="EMBL" id="QUMS01000004">
    <property type="protein sequence ID" value="REG06191.1"/>
    <property type="molecule type" value="Genomic_DNA"/>
</dbReference>
<gene>
    <name evidence="2" type="ORF">DFR64_2623</name>
</gene>
<protein>
    <submittedName>
        <fullName evidence="2">Glycosyltransferase involved in cell wall biosynthesis</fullName>
    </submittedName>
</protein>
<dbReference type="Gene3D" id="3.40.50.2000">
    <property type="entry name" value="Glycogen Phosphorylase B"/>
    <property type="match status" value="2"/>
</dbReference>
<evidence type="ECO:0000313" key="3">
    <source>
        <dbReference type="Proteomes" id="UP000256388"/>
    </source>
</evidence>
<dbReference type="CDD" id="cd03801">
    <property type="entry name" value="GT4_PimA-like"/>
    <property type="match status" value="1"/>
</dbReference>
<accession>A0A347ZQ98</accession>